<evidence type="ECO:0000313" key="5">
    <source>
        <dbReference type="Proteomes" id="UP000593663"/>
    </source>
</evidence>
<accession>A0A292ZLZ8</accession>
<dbReference type="EMBL" id="CP060036">
    <property type="protein sequence ID" value="QOT73744.1"/>
    <property type="molecule type" value="Genomic_DNA"/>
</dbReference>
<reference evidence="1" key="5">
    <citation type="submission" date="2017-10" db="EMBL/GenBank/DDBJ databases">
        <authorList>
            <person name="Banno H."/>
            <person name="Chua N.-H."/>
        </authorList>
    </citation>
    <scope>NUCLEOTIDE SEQUENCE</scope>
    <source>
        <strain evidence="1">OMI</strain>
    </source>
</reference>
<reference evidence="1 4" key="1">
    <citation type="journal article" date="2013" name="Biodegradation">
        <title>Occurrence of 4-tert-butylphenol (4-t-BP) biodegradation in an aquatic sample caused by the presence of Spirodela polyrrhiza and isolation of a 4-t-BP-utilizing bacterium.</title>
        <authorList>
            <person name="Ogata Y."/>
            <person name="Toyama T."/>
            <person name="Yu N."/>
            <person name="Wang X."/>
            <person name="Sei K."/>
            <person name="Ike M."/>
        </authorList>
    </citation>
    <scope>NUCLEOTIDE SEQUENCE [LARGE SCALE GENOMIC DNA]</scope>
    <source>
        <strain evidence="1 4">OMI</strain>
    </source>
</reference>
<evidence type="ECO:0000313" key="2">
    <source>
        <dbReference type="EMBL" id="GFZ98931.1"/>
    </source>
</evidence>
<sequence length="71" mass="8201">MAAENLHLQQQAARTEAALQGRLQLPGRWAAHFAYEWVRKDDVRIDTDLVDLFEFSETSGLIKSLKIIFDR</sequence>
<proteinExistence type="predicted"/>
<reference evidence="5" key="7">
    <citation type="submission" date="2020-08" db="EMBL/GenBank/DDBJ databases">
        <title>Complete genome sequence of Sphingobium barthaii strain KK22, a high-molecular-weight polycyclic aromatic hydrocarbon-degrading soil bacterium.</title>
        <authorList>
            <person name="Mori J.F."/>
            <person name="Kanaly R.A."/>
        </authorList>
    </citation>
    <scope>NUCLEOTIDE SEQUENCE [LARGE SCALE GENOMIC DNA]</scope>
    <source>
        <strain evidence="5">KK22</strain>
    </source>
</reference>
<evidence type="ECO:0000313" key="1">
    <source>
        <dbReference type="EMBL" id="GAY23893.1"/>
    </source>
</evidence>
<dbReference type="AlphaFoldDB" id="A0A292ZLZ8"/>
<dbReference type="EMBL" id="BMDU01000007">
    <property type="protein sequence ID" value="GFZ98931.1"/>
    <property type="molecule type" value="Genomic_DNA"/>
</dbReference>
<dbReference type="EMBL" id="BEWI01000032">
    <property type="protein sequence ID" value="GAY23893.1"/>
    <property type="molecule type" value="Genomic_DNA"/>
</dbReference>
<reference evidence="1 4" key="2">
    <citation type="journal article" date="2013" name="Environ. Sci. Technol.">
        <title>The 4-tert-butylphenol-utilizing bacterium Sphingobium fuliginis OMI can degrade bisphenols via phenolic ring hydroxylation and meta-cleavage pathway.</title>
        <authorList>
            <person name="Ogata Y."/>
            <person name="Goda S."/>
            <person name="Toyama T."/>
            <person name="Sei K."/>
            <person name="Ike M."/>
        </authorList>
    </citation>
    <scope>NUCLEOTIDE SEQUENCE [LARGE SCALE GENOMIC DNA]</scope>
    <source>
        <strain evidence="1 4">OMI</strain>
    </source>
</reference>
<reference evidence="1" key="4">
    <citation type="submission" date="2017-10" db="EMBL/GenBank/DDBJ databases">
        <title>Bioaugmenting a lab-scale membrane bioreactor with Sphingobium fuliginis OMI to degrade 4-tert-butylphenol.</title>
        <authorList>
            <person name="Takada K."/>
            <person name="Shiba T."/>
            <person name="Soda S."/>
            <person name="Inoue D."/>
            <person name="Miyake M."/>
            <person name="Eguchi M."/>
            <person name="Ike M."/>
        </authorList>
    </citation>
    <scope>NUCLEOTIDE SEQUENCE</scope>
    <source>
        <strain evidence="1">OMI</strain>
    </source>
</reference>
<gene>
    <name evidence="2" type="ORF">GCM10019071_31760</name>
    <name evidence="3" type="ORF">H5V43_21345</name>
    <name evidence="1" type="ORF">SFOMI_4471</name>
</gene>
<evidence type="ECO:0000313" key="4">
    <source>
        <dbReference type="Proteomes" id="UP000221538"/>
    </source>
</evidence>
<reference evidence="2" key="9">
    <citation type="submission" date="2024-05" db="EMBL/GenBank/DDBJ databases">
        <authorList>
            <person name="Sun Q."/>
            <person name="Sedlacek I."/>
        </authorList>
    </citation>
    <scope>NUCLEOTIDE SEQUENCE</scope>
    <source>
        <strain evidence="2">CCM 7327</strain>
    </source>
</reference>
<dbReference type="Proteomes" id="UP000593663">
    <property type="component" value="Chromosome 2"/>
</dbReference>
<evidence type="ECO:0000313" key="6">
    <source>
        <dbReference type="Proteomes" id="UP000628109"/>
    </source>
</evidence>
<name>A0A292ZLZ8_SPHSA</name>
<organism evidence="1 4">
    <name type="scientific">Sphingobium fuliginis (strain ATCC 27551)</name>
    <dbReference type="NCBI Taxonomy" id="336203"/>
    <lineage>
        <taxon>Bacteria</taxon>
        <taxon>Pseudomonadati</taxon>
        <taxon>Pseudomonadota</taxon>
        <taxon>Alphaproteobacteria</taxon>
        <taxon>Sphingomonadales</taxon>
        <taxon>Sphingomonadaceae</taxon>
        <taxon>Sphingobium</taxon>
    </lineage>
</organism>
<reference evidence="3" key="8">
    <citation type="journal article" date="2021" name="Microbiol. Resour. Announc.">
        <title>Complete Genome Sequence of Sphingobium barthaii KK22, a High-Molecular-Weight Polycyclic Aromatic Hydrocarbon-Degrading Soil Bacterium.</title>
        <authorList>
            <person name="Mori J.F."/>
            <person name="Kanaly R.A."/>
        </authorList>
    </citation>
    <scope>NUCLEOTIDE SEQUENCE</scope>
    <source>
        <strain evidence="3">KK22</strain>
    </source>
</reference>
<evidence type="ECO:0000313" key="3">
    <source>
        <dbReference type="EMBL" id="QOT73744.1"/>
    </source>
</evidence>
<keyword evidence="6" id="KW-1185">Reference proteome</keyword>
<dbReference type="Proteomes" id="UP000628109">
    <property type="component" value="Unassembled WGS sequence"/>
</dbReference>
<dbReference type="Proteomes" id="UP000221538">
    <property type="component" value="Unassembled WGS sequence"/>
</dbReference>
<dbReference type="KEGG" id="sbar:H5V43_21345"/>
<reference evidence="6" key="6">
    <citation type="journal article" date="2019" name="Int. J. Syst. Evol. Microbiol.">
        <title>The Global Catalogue of Microorganisms (GCM) 10K type strain sequencing project: providing services to taxonomists for standard genome sequencing and annotation.</title>
        <authorList>
            <consortium name="The Broad Institute Genomics Platform"/>
            <consortium name="The Broad Institute Genome Sequencing Center for Infectious Disease"/>
            <person name="Wu L."/>
            <person name="Ma J."/>
        </authorList>
    </citation>
    <scope>NUCLEOTIDE SEQUENCE [LARGE SCALE GENOMIC DNA]</scope>
    <source>
        <strain evidence="6">CCM 7327</strain>
    </source>
</reference>
<protein>
    <submittedName>
        <fullName evidence="1">Uncharacterized protein</fullName>
    </submittedName>
</protein>
<dbReference type="RefSeq" id="WP_025551439.1">
    <property type="nucleotide sequence ID" value="NZ_BATN01000122.1"/>
</dbReference>
<reference evidence="2" key="3">
    <citation type="journal article" date="2014" name="Int. J. Syst. Evol. Microbiol.">
        <title>Complete genome of a new Firmicutes species belonging to the dominant human colonic microbiota ('Ruminococcus bicirculans') reveals two chromosomes and a selective capacity to utilize plant glucans.</title>
        <authorList>
            <consortium name="NISC Comparative Sequencing Program"/>
            <person name="Wegmann U."/>
            <person name="Louis P."/>
            <person name="Goesmann A."/>
            <person name="Henrissat B."/>
            <person name="Duncan S.H."/>
            <person name="Flint H.J."/>
        </authorList>
    </citation>
    <scope>NUCLEOTIDE SEQUENCE</scope>
    <source>
        <strain evidence="2">CCM 7327</strain>
    </source>
</reference>